<dbReference type="EMBL" id="PCRK01000156">
    <property type="protein sequence ID" value="PIP18851.1"/>
    <property type="molecule type" value="Genomic_DNA"/>
</dbReference>
<sequence length="82" mass="8828">MSCLNPSISSERTKKALDVIAKSGGKVNSMYALLGKYDIVLITDFPAVADVMKASIVLNKLTGITFTSFPAISIEEFDKITV</sequence>
<organism evidence="1 2">
    <name type="scientific">Candidatus Sherwoodlollariibacterium unditelluris</name>
    <dbReference type="NCBI Taxonomy" id="1974757"/>
    <lineage>
        <taxon>Bacteria</taxon>
        <taxon>Pseudomonadati</taxon>
        <taxon>Candidatus Omnitrophota</taxon>
        <taxon>Candidatus Sherwoodlollariibacterium</taxon>
    </lineage>
</organism>
<dbReference type="InterPro" id="IPR014845">
    <property type="entry name" value="GYD/TTHA1554"/>
</dbReference>
<proteinExistence type="predicted"/>
<protein>
    <recommendedName>
        <fullName evidence="3">GYD domain-containing protein</fullName>
    </recommendedName>
</protein>
<accession>A0A2G9YJZ9</accession>
<name>A0A2G9YJZ9_9BACT</name>
<comment type="caution">
    <text evidence="1">The sequence shown here is derived from an EMBL/GenBank/DDBJ whole genome shotgun (WGS) entry which is preliminary data.</text>
</comment>
<evidence type="ECO:0000313" key="2">
    <source>
        <dbReference type="Proteomes" id="UP000231292"/>
    </source>
</evidence>
<dbReference type="Pfam" id="PF08734">
    <property type="entry name" value="GYD"/>
    <property type="match status" value="1"/>
</dbReference>
<gene>
    <name evidence="1" type="ORF">COX41_06100</name>
</gene>
<dbReference type="Proteomes" id="UP000231292">
    <property type="component" value="Unassembled WGS sequence"/>
</dbReference>
<evidence type="ECO:0008006" key="3">
    <source>
        <dbReference type="Google" id="ProtNLM"/>
    </source>
</evidence>
<reference evidence="1 2" key="1">
    <citation type="submission" date="2017-09" db="EMBL/GenBank/DDBJ databases">
        <title>Depth-based differentiation of microbial function through sediment-hosted aquifers and enrichment of novel symbionts in the deep terrestrial subsurface.</title>
        <authorList>
            <person name="Probst A.J."/>
            <person name="Ladd B."/>
            <person name="Jarett J.K."/>
            <person name="Geller-Mcgrath D.E."/>
            <person name="Sieber C.M."/>
            <person name="Emerson J.B."/>
            <person name="Anantharaman K."/>
            <person name="Thomas B.C."/>
            <person name="Malmstrom R."/>
            <person name="Stieglmeier M."/>
            <person name="Klingl A."/>
            <person name="Woyke T."/>
            <person name="Ryan C.M."/>
            <person name="Banfield J.F."/>
        </authorList>
    </citation>
    <scope>NUCLEOTIDE SEQUENCE [LARGE SCALE GENOMIC DNA]</scope>
    <source>
        <strain evidence="1">CG23_combo_of_CG06-09_8_20_14_all_41_10</strain>
    </source>
</reference>
<dbReference type="AlphaFoldDB" id="A0A2G9YJZ9"/>
<evidence type="ECO:0000313" key="1">
    <source>
        <dbReference type="EMBL" id="PIP18851.1"/>
    </source>
</evidence>